<sequence>MNFSSNFIEAFPTYDALNRSLILVKNGQECRSCPHSMCHDGPRR</sequence>
<dbReference type="AlphaFoldDB" id="A0A2P2NB83"/>
<accession>A0A2P2NB83</accession>
<proteinExistence type="predicted"/>
<organism evidence="1">
    <name type="scientific">Rhizophora mucronata</name>
    <name type="common">Asiatic mangrove</name>
    <dbReference type="NCBI Taxonomy" id="61149"/>
    <lineage>
        <taxon>Eukaryota</taxon>
        <taxon>Viridiplantae</taxon>
        <taxon>Streptophyta</taxon>
        <taxon>Embryophyta</taxon>
        <taxon>Tracheophyta</taxon>
        <taxon>Spermatophyta</taxon>
        <taxon>Magnoliopsida</taxon>
        <taxon>eudicotyledons</taxon>
        <taxon>Gunneridae</taxon>
        <taxon>Pentapetalae</taxon>
        <taxon>rosids</taxon>
        <taxon>fabids</taxon>
        <taxon>Malpighiales</taxon>
        <taxon>Rhizophoraceae</taxon>
        <taxon>Rhizophora</taxon>
    </lineage>
</organism>
<name>A0A2P2NB83_RHIMU</name>
<dbReference type="EMBL" id="GGEC01059250">
    <property type="protein sequence ID" value="MBX39734.1"/>
    <property type="molecule type" value="Transcribed_RNA"/>
</dbReference>
<reference evidence="1" key="1">
    <citation type="submission" date="2018-02" db="EMBL/GenBank/DDBJ databases">
        <title>Rhizophora mucronata_Transcriptome.</title>
        <authorList>
            <person name="Meera S.P."/>
            <person name="Sreeshan A."/>
            <person name="Augustine A."/>
        </authorList>
    </citation>
    <scope>NUCLEOTIDE SEQUENCE</scope>
    <source>
        <tissue evidence="1">Leaf</tissue>
    </source>
</reference>
<evidence type="ECO:0000313" key="1">
    <source>
        <dbReference type="EMBL" id="MBX39734.1"/>
    </source>
</evidence>
<protein>
    <submittedName>
        <fullName evidence="1">Uncharacterized protein</fullName>
    </submittedName>
</protein>